<dbReference type="EMBL" id="CM003377">
    <property type="protein sequence ID" value="KOM47432.1"/>
    <property type="molecule type" value="Genomic_DNA"/>
</dbReference>
<dbReference type="Gramene" id="KOM47432">
    <property type="protein sequence ID" value="KOM47432"/>
    <property type="gene ID" value="LR48_Vigan07g113600"/>
</dbReference>
<feature type="compositionally biased region" description="Polar residues" evidence="1">
    <location>
        <begin position="86"/>
        <end position="103"/>
    </location>
</feature>
<dbReference type="AlphaFoldDB" id="A0A0L9UXX7"/>
<dbReference type="Proteomes" id="UP000053144">
    <property type="component" value="Chromosome 7"/>
</dbReference>
<dbReference type="InterPro" id="IPR044661">
    <property type="entry name" value="MED15a/b/c-like"/>
</dbReference>
<dbReference type="PANTHER" id="PTHR33137:SF37">
    <property type="entry name" value="MEDIATOR COMPLEX SUBUNIT 15 KIX DOMAIN-CONTAINING PROTEIN"/>
    <property type="match status" value="1"/>
</dbReference>
<dbReference type="Pfam" id="PF21539">
    <property type="entry name" value="Med15_C"/>
    <property type="match status" value="1"/>
</dbReference>
<organism evidence="3 4">
    <name type="scientific">Phaseolus angularis</name>
    <name type="common">Azuki bean</name>
    <name type="synonym">Vigna angularis</name>
    <dbReference type="NCBI Taxonomy" id="3914"/>
    <lineage>
        <taxon>Eukaryota</taxon>
        <taxon>Viridiplantae</taxon>
        <taxon>Streptophyta</taxon>
        <taxon>Embryophyta</taxon>
        <taxon>Tracheophyta</taxon>
        <taxon>Spermatophyta</taxon>
        <taxon>Magnoliopsida</taxon>
        <taxon>eudicotyledons</taxon>
        <taxon>Gunneridae</taxon>
        <taxon>Pentapetalae</taxon>
        <taxon>rosids</taxon>
        <taxon>fabids</taxon>
        <taxon>Fabales</taxon>
        <taxon>Fabaceae</taxon>
        <taxon>Papilionoideae</taxon>
        <taxon>50 kb inversion clade</taxon>
        <taxon>NPAAA clade</taxon>
        <taxon>indigoferoid/millettioid clade</taxon>
        <taxon>Phaseoleae</taxon>
        <taxon>Vigna</taxon>
    </lineage>
</organism>
<dbReference type="InterPro" id="IPR048386">
    <property type="entry name" value="Med15_C"/>
</dbReference>
<evidence type="ECO:0000259" key="2">
    <source>
        <dbReference type="Pfam" id="PF21539"/>
    </source>
</evidence>
<accession>A0A0L9UXX7</accession>
<evidence type="ECO:0000313" key="4">
    <source>
        <dbReference type="Proteomes" id="UP000053144"/>
    </source>
</evidence>
<proteinExistence type="predicted"/>
<evidence type="ECO:0000256" key="1">
    <source>
        <dbReference type="SAM" id="MobiDB-lite"/>
    </source>
</evidence>
<feature type="domain" description="ARC105/Med15 mediator subunit C-terminal" evidence="2">
    <location>
        <begin position="694"/>
        <end position="768"/>
    </location>
</feature>
<dbReference type="OMA" id="IWKDVSQ"/>
<reference evidence="4" key="1">
    <citation type="journal article" date="2015" name="Proc. Natl. Acad. Sci. U.S.A.">
        <title>Genome sequencing of adzuki bean (Vigna angularis) provides insight into high starch and low fat accumulation and domestication.</title>
        <authorList>
            <person name="Yang K."/>
            <person name="Tian Z."/>
            <person name="Chen C."/>
            <person name="Luo L."/>
            <person name="Zhao B."/>
            <person name="Wang Z."/>
            <person name="Yu L."/>
            <person name="Li Y."/>
            <person name="Sun Y."/>
            <person name="Li W."/>
            <person name="Chen Y."/>
            <person name="Li Y."/>
            <person name="Zhang Y."/>
            <person name="Ai D."/>
            <person name="Zhao J."/>
            <person name="Shang C."/>
            <person name="Ma Y."/>
            <person name="Wu B."/>
            <person name="Wang M."/>
            <person name="Gao L."/>
            <person name="Sun D."/>
            <person name="Zhang P."/>
            <person name="Guo F."/>
            <person name="Wang W."/>
            <person name="Li Y."/>
            <person name="Wang J."/>
            <person name="Varshney R.K."/>
            <person name="Wang J."/>
            <person name="Ling H.Q."/>
            <person name="Wan P."/>
        </authorList>
    </citation>
    <scope>NUCLEOTIDE SEQUENCE</scope>
    <source>
        <strain evidence="4">cv. Jingnong 6</strain>
    </source>
</reference>
<dbReference type="GO" id="GO:0031490">
    <property type="term" value="F:chromatin DNA binding"/>
    <property type="evidence" value="ECO:0007669"/>
    <property type="project" value="InterPro"/>
</dbReference>
<gene>
    <name evidence="3" type="ORF">LR48_Vigan07g113600</name>
</gene>
<name>A0A0L9UXX7_PHAAN</name>
<evidence type="ECO:0000313" key="3">
    <source>
        <dbReference type="EMBL" id="KOM47432.1"/>
    </source>
</evidence>
<feature type="region of interest" description="Disordered" evidence="1">
    <location>
        <begin position="77"/>
        <end position="103"/>
    </location>
</feature>
<protein>
    <recommendedName>
        <fullName evidence="2">ARC105/Med15 mediator subunit C-terminal domain-containing protein</fullName>
    </recommendedName>
</protein>
<feature type="region of interest" description="Disordered" evidence="1">
    <location>
        <begin position="589"/>
        <end position="611"/>
    </location>
</feature>
<dbReference type="PANTHER" id="PTHR33137">
    <property type="entry name" value="MEDIATOR OF RNA POLYMERASE II TRANSCRIPTION SUBUNIT 15A-RELATED"/>
    <property type="match status" value="1"/>
</dbReference>
<sequence length="799" mass="90685">MDTNTKMKTLRWKLPEFRKRFMKQCLEGVVNQSDEPSTSGLVRQLERFELKLNGAADNEAEYCHWLSKKTKELFSQPPMNAESKPCLSNSNASGEVFPSQETGKSANTDWKEQVYQEIQKMNSAYFSKVYVSYLEMNKALQQLASFPQGSNTNLLEKLIKKMKQTGCILELFKLKKCQITIDTKKILDEAEKFVESNFSPKNVSSHHQGPSHSSISPLKIIETKPSQQAWGTQNYYIRKDVSGENKPCLKEKQVKIMETKPSTQVLGTQNFHIWKDVSQQTKPQQAKIIETKSSAQVLGAQNFYIWKDVSQQTKPQQEKIIETNPPTQVLETQNFQIWKDVSQQIKPQQEKIIETKTSTQVLGTQNSHIWKDVSQQIKPQQAKIIETNPLPQPLGTQNSCIWKDVSHQNKPCLKEQQLKIVEAKPSTQQLGPQNSSILNLVSQQNKPCLKEQQVEKQYSNFPQHVDQVSIMKGPDNAVQKQAQGSEKASEALRVSVNSLETSASPLTENCNKLKEFSDKSTLNFDEPSDEVKRILKVLAVISPEALSASVNEMRDAVYLNDVMATSEFLDEPREMVQQQNQPDLIAQTGKSEAFSQAGRKRSRSHSFNQLSDAEEPDWTSVAYKKKKPRILENSSLLEELKEINHRLVDSVIVVGENVSFLKAPGVAAEDSEGLVIEFLFNAVSFNMNVESHTFADKKSIIKPLRLFVPTNYPTSLPVIVDKELSEVSTECQKDLSTIAKSKLIRFLRCLDRTWSLEDIAMSWERCARETVLECAKTFGGETFSSIYGEWENYQTEVMS</sequence>
<dbReference type="GO" id="GO:0003713">
    <property type="term" value="F:transcription coactivator activity"/>
    <property type="evidence" value="ECO:0007669"/>
    <property type="project" value="InterPro"/>
</dbReference>